<proteinExistence type="predicted"/>
<organism evidence="3 4">
    <name type="scientific">Mimivirus Bombay</name>
    <dbReference type="NCBI Taxonomy" id="1835008"/>
    <lineage>
        <taxon>Viruses</taxon>
        <taxon>Varidnaviria</taxon>
        <taxon>Bamfordvirae</taxon>
        <taxon>Nucleocytoviricota</taxon>
        <taxon>Megaviricetes</taxon>
        <taxon>Imitervirales</taxon>
        <taxon>Mimiviridae</taxon>
        <taxon>Megamimivirinae</taxon>
        <taxon>Mimivirus</taxon>
        <taxon>Mimivirus bradfordmassiliense</taxon>
    </lineage>
</organism>
<sequence length="311" mass="36202">MDCVPLEKWLNTTNMSDIINTLNIIDCIPLEIWLRITNMSGEINLLLTCTKLFGLFEYVNINAPINECEIAIKSIIKYNEISVLKFIINNKFSFRLKYTYFGHMYPPRLMHLSCEKGNLQIVKLLHSIKNNIIQLDSYLIQAVKSKSINVVEYIFNNFGNICQEKINLALLESCRDSWLDGIKYLISKGADINANKCIAFIEAIKTGDLEIIKYFVAQGANYNDHATSIWYWTLHPIKSRVIKYMMSINTQINLDDVYIFHPIIQQEIIELIKYAVSKGYRFDMEKTVHFARILNRSSIIEYLESIINDER</sequence>
<protein>
    <submittedName>
        <fullName evidence="3">Putative ankyrin repeat protein</fullName>
    </submittedName>
</protein>
<name>A0A159ZR00_MIMIV</name>
<dbReference type="Pfam" id="PF12796">
    <property type="entry name" value="Ank_2"/>
    <property type="match status" value="1"/>
</dbReference>
<evidence type="ECO:0000313" key="3">
    <source>
        <dbReference type="EMBL" id="AMZ03267.1"/>
    </source>
</evidence>
<dbReference type="InterPro" id="IPR036770">
    <property type="entry name" value="Ankyrin_rpt-contain_sf"/>
</dbReference>
<keyword evidence="2" id="KW-0040">ANK repeat</keyword>
<accession>A0A159ZR00</accession>
<evidence type="ECO:0000256" key="2">
    <source>
        <dbReference type="ARBA" id="ARBA00023043"/>
    </source>
</evidence>
<keyword evidence="1" id="KW-0677">Repeat</keyword>
<dbReference type="Gene3D" id="1.25.40.20">
    <property type="entry name" value="Ankyrin repeat-containing domain"/>
    <property type="match status" value="1"/>
</dbReference>
<reference evidence="3" key="1">
    <citation type="journal article" date="2016" name="Genom Data">
        <title>Isolation and complete genome sequencing of Mimivirus bombay, a Giant Virus in sewage of Mumbai, India.</title>
        <authorList>
            <person name="Chatterjee A."/>
            <person name="Ali F."/>
            <person name="Bange D."/>
            <person name="Kondabagil K."/>
        </authorList>
    </citation>
    <scope>NUCLEOTIDE SEQUENCE [LARGE SCALE GENOMIC DNA]</scope>
    <source>
        <strain evidence="3">1</strain>
    </source>
</reference>
<dbReference type="InterPro" id="IPR002110">
    <property type="entry name" value="Ankyrin_rpt"/>
</dbReference>
<dbReference type="PANTHER" id="PTHR24188">
    <property type="entry name" value="ANKYRIN REPEAT PROTEIN"/>
    <property type="match status" value="1"/>
</dbReference>
<dbReference type="Proteomes" id="UP000241559">
    <property type="component" value="Segment"/>
</dbReference>
<dbReference type="EMBL" id="KU761889">
    <property type="protein sequence ID" value="AMZ03267.1"/>
    <property type="molecule type" value="Genomic_DNA"/>
</dbReference>
<evidence type="ECO:0000313" key="4">
    <source>
        <dbReference type="Proteomes" id="UP000241559"/>
    </source>
</evidence>
<dbReference type="SMR" id="A0A159ZR00"/>
<dbReference type="PANTHER" id="PTHR24188:SF29">
    <property type="entry name" value="GH09064P"/>
    <property type="match status" value="1"/>
</dbReference>
<dbReference type="SUPFAM" id="SSF48403">
    <property type="entry name" value="Ankyrin repeat"/>
    <property type="match status" value="1"/>
</dbReference>
<evidence type="ECO:0000256" key="1">
    <source>
        <dbReference type="ARBA" id="ARBA00022737"/>
    </source>
</evidence>
<dbReference type="SMART" id="SM00248">
    <property type="entry name" value="ANK"/>
    <property type="match status" value="3"/>
</dbReference>